<evidence type="ECO:0000313" key="5">
    <source>
        <dbReference type="Proteomes" id="UP000292855"/>
    </source>
</evidence>
<dbReference type="PANTHER" id="PTHR30273:SF2">
    <property type="entry name" value="PROTEIN FECR"/>
    <property type="match status" value="1"/>
</dbReference>
<dbReference type="InterPro" id="IPR032508">
    <property type="entry name" value="FecR_C"/>
</dbReference>
<dbReference type="RefSeq" id="WP_130139873.1">
    <property type="nucleotide sequence ID" value="NZ_SGIT01000001.1"/>
</dbReference>
<proteinExistence type="predicted"/>
<evidence type="ECO:0000259" key="2">
    <source>
        <dbReference type="Pfam" id="PF04773"/>
    </source>
</evidence>
<keyword evidence="1" id="KW-1133">Transmembrane helix</keyword>
<sequence length="411" mass="46610">MLDTQLIAFLIKKYLHNDLTTEESVLLQEWLHADTENIKLLSELEAADKVFTDLSIYNRIVARQKEGMELTVLTEKIKEQIRGDKKGSEPIRIDSKRSLNWIKYAAAILILLSSVYFYISQTKPIFRPSKTDYSVDLSDIAPGTNRAILTLPNGKTIDLDNDSDGIIADNTTISYADGRQIEIADTSTPQNAILTLEVPLRSHYHVTLSDGTRVWVNAGSKLHYPLRFAGNQRIVELEGEAYFEVSSLAHEIPFIVKSKHQTLKVLGTKFNISAYNERTEIITTLIEGKVSLDGKDIQAAPLILIPGQQSVFNGKHFFTREVDVEQFVAWKNGQFYFDGISPEEAFSQLAKWYDIDIIYDGKAPKFEFFGIIDRDKNLSGVLDILRKSGLNFRLEAEGTHRKLIIQDEQTY</sequence>
<gene>
    <name evidence="4" type="ORF">EWE74_02035</name>
</gene>
<dbReference type="Proteomes" id="UP000292855">
    <property type="component" value="Unassembled WGS sequence"/>
</dbReference>
<evidence type="ECO:0000259" key="3">
    <source>
        <dbReference type="Pfam" id="PF16344"/>
    </source>
</evidence>
<dbReference type="Gene3D" id="3.55.50.30">
    <property type="match status" value="1"/>
</dbReference>
<evidence type="ECO:0000313" key="4">
    <source>
        <dbReference type="EMBL" id="RZF61644.1"/>
    </source>
</evidence>
<dbReference type="InterPro" id="IPR006860">
    <property type="entry name" value="FecR"/>
</dbReference>
<dbReference type="InterPro" id="IPR012373">
    <property type="entry name" value="Ferrdict_sens_TM"/>
</dbReference>
<keyword evidence="1" id="KW-0472">Membrane</keyword>
<dbReference type="PANTHER" id="PTHR30273">
    <property type="entry name" value="PERIPLASMIC SIGNAL SENSOR AND SIGMA FACTOR ACTIVATOR FECR-RELATED"/>
    <property type="match status" value="1"/>
</dbReference>
<dbReference type="Pfam" id="PF16344">
    <property type="entry name" value="FecR_C"/>
    <property type="match status" value="1"/>
</dbReference>
<feature type="domain" description="Protein FecR C-terminal" evidence="3">
    <location>
        <begin position="335"/>
        <end position="394"/>
    </location>
</feature>
<dbReference type="EMBL" id="SGIT01000001">
    <property type="protein sequence ID" value="RZF61644.1"/>
    <property type="molecule type" value="Genomic_DNA"/>
</dbReference>
<protein>
    <submittedName>
        <fullName evidence="4">DUF4974 domain-containing protein</fullName>
    </submittedName>
</protein>
<accession>A0A4Q6XW80</accession>
<dbReference type="GO" id="GO:0016989">
    <property type="term" value="F:sigma factor antagonist activity"/>
    <property type="evidence" value="ECO:0007669"/>
    <property type="project" value="TreeGrafter"/>
</dbReference>
<dbReference type="OrthoDB" id="1099963at2"/>
<comment type="caution">
    <text evidence="4">The sequence shown here is derived from an EMBL/GenBank/DDBJ whole genome shotgun (WGS) entry which is preliminary data.</text>
</comment>
<feature type="domain" description="FecR protein" evidence="2">
    <location>
        <begin position="201"/>
        <end position="290"/>
    </location>
</feature>
<dbReference type="Pfam" id="PF04773">
    <property type="entry name" value="FecR"/>
    <property type="match status" value="1"/>
</dbReference>
<feature type="transmembrane region" description="Helical" evidence="1">
    <location>
        <begin position="101"/>
        <end position="119"/>
    </location>
</feature>
<dbReference type="AlphaFoldDB" id="A0A4Q6XW80"/>
<name>A0A4Q6XW80_9SPHI</name>
<keyword evidence="1" id="KW-0812">Transmembrane</keyword>
<evidence type="ECO:0000256" key="1">
    <source>
        <dbReference type="SAM" id="Phobius"/>
    </source>
</evidence>
<reference evidence="4 5" key="1">
    <citation type="submission" date="2019-02" db="EMBL/GenBank/DDBJ databases">
        <authorList>
            <person name="Li Y."/>
        </authorList>
    </citation>
    <scope>NUCLEOTIDE SEQUENCE [LARGE SCALE GENOMIC DNA]</scope>
    <source>
        <strain evidence="4 5">30C10-4-7</strain>
    </source>
</reference>
<organism evidence="4 5">
    <name type="scientific">Sphingobacterium corticibacterium</name>
    <dbReference type="NCBI Taxonomy" id="2484746"/>
    <lineage>
        <taxon>Bacteria</taxon>
        <taxon>Pseudomonadati</taxon>
        <taxon>Bacteroidota</taxon>
        <taxon>Sphingobacteriia</taxon>
        <taxon>Sphingobacteriales</taxon>
        <taxon>Sphingobacteriaceae</taxon>
        <taxon>Sphingobacterium</taxon>
    </lineage>
</organism>
<dbReference type="Gene3D" id="2.60.120.1440">
    <property type="match status" value="1"/>
</dbReference>
<keyword evidence="5" id="KW-1185">Reference proteome</keyword>